<evidence type="ECO:0000313" key="3">
    <source>
        <dbReference type="Proteomes" id="UP001500058"/>
    </source>
</evidence>
<keyword evidence="3" id="KW-1185">Reference proteome</keyword>
<dbReference type="Proteomes" id="UP001500058">
    <property type="component" value="Unassembled WGS sequence"/>
</dbReference>
<accession>A0ABN3I8U2</accession>
<gene>
    <name evidence="2" type="ORF">GCM10010420_25050</name>
</gene>
<reference evidence="2 3" key="1">
    <citation type="journal article" date="2019" name="Int. J. Syst. Evol. Microbiol.">
        <title>The Global Catalogue of Microorganisms (GCM) 10K type strain sequencing project: providing services to taxonomists for standard genome sequencing and annotation.</title>
        <authorList>
            <consortium name="The Broad Institute Genomics Platform"/>
            <consortium name="The Broad Institute Genome Sequencing Center for Infectious Disease"/>
            <person name="Wu L."/>
            <person name="Ma J."/>
        </authorList>
    </citation>
    <scope>NUCLEOTIDE SEQUENCE [LARGE SCALE GENOMIC DNA]</scope>
    <source>
        <strain evidence="2 3">JCM 6921</strain>
    </source>
</reference>
<dbReference type="EMBL" id="BAAATJ010000009">
    <property type="protein sequence ID" value="GAA2397942.1"/>
    <property type="molecule type" value="Genomic_DNA"/>
</dbReference>
<protein>
    <recommendedName>
        <fullName evidence="4">HNH endonuclease</fullName>
    </recommendedName>
</protein>
<organism evidence="2 3">
    <name type="scientific">Streptomyces glaucosporus</name>
    <dbReference type="NCBI Taxonomy" id="284044"/>
    <lineage>
        <taxon>Bacteria</taxon>
        <taxon>Bacillati</taxon>
        <taxon>Actinomycetota</taxon>
        <taxon>Actinomycetes</taxon>
        <taxon>Kitasatosporales</taxon>
        <taxon>Streptomycetaceae</taxon>
        <taxon>Streptomyces</taxon>
    </lineage>
</organism>
<evidence type="ECO:0000256" key="1">
    <source>
        <dbReference type="SAM" id="MobiDB-lite"/>
    </source>
</evidence>
<comment type="caution">
    <text evidence="2">The sequence shown here is derived from an EMBL/GenBank/DDBJ whole genome shotgun (WGS) entry which is preliminary data.</text>
</comment>
<feature type="compositionally biased region" description="Basic residues" evidence="1">
    <location>
        <begin position="39"/>
        <end position="50"/>
    </location>
</feature>
<proteinExistence type="predicted"/>
<evidence type="ECO:0008006" key="4">
    <source>
        <dbReference type="Google" id="ProtNLM"/>
    </source>
</evidence>
<feature type="region of interest" description="Disordered" evidence="1">
    <location>
        <begin position="39"/>
        <end position="61"/>
    </location>
</feature>
<name>A0ABN3I8U2_9ACTN</name>
<sequence>MTVPTLTCETCPNPIERTGKRGPAPRFCDSCKLDRHNARQRARYTKKGRNTPRPGAQKYRPGWTSSNGQLTLVRRIAGDAERAWFECACGGVAKLLHIRNVASGRTKNCAERDWHADPRMKTGTVSYKLAHTHAARALGKARDLACVDTGKPAAELSYRGWCDQEQTEPMHSDYAPGAVYCEHPEHYHPRTIGAHRQYDRVIRQFSGAKATGNTLFLVGIAHLVTDADTLTVEEVEA</sequence>
<evidence type="ECO:0000313" key="2">
    <source>
        <dbReference type="EMBL" id="GAA2397942.1"/>
    </source>
</evidence>